<name>A0A1G6ITW3_9FIRM</name>
<keyword evidence="1" id="KW-0472">Membrane</keyword>
<evidence type="ECO:0000256" key="1">
    <source>
        <dbReference type="SAM" id="Phobius"/>
    </source>
</evidence>
<dbReference type="EMBL" id="FMYW01000002">
    <property type="protein sequence ID" value="SDC10022.1"/>
    <property type="molecule type" value="Genomic_DNA"/>
</dbReference>
<sequence>MAPEYDNGMEFCMIDLSTVPTQALANRIITVFLLSFFVFMGTARILGSERKERWFKRRTKYTLLNRRGIFGEYMNFGYPRTWQGLLVALGMYGLIFIIAIGYICYYPYA</sequence>
<dbReference type="AlphaFoldDB" id="A0A1G6ITW3"/>
<keyword evidence="3" id="KW-1185">Reference proteome</keyword>
<proteinExistence type="predicted"/>
<dbReference type="Proteomes" id="UP000198943">
    <property type="component" value="Unassembled WGS sequence"/>
</dbReference>
<reference evidence="3" key="1">
    <citation type="submission" date="2016-10" db="EMBL/GenBank/DDBJ databases">
        <authorList>
            <person name="Varghese N."/>
            <person name="Submissions S."/>
        </authorList>
    </citation>
    <scope>NUCLEOTIDE SEQUENCE [LARGE SCALE GENOMIC DNA]</scope>
    <source>
        <strain evidence="3">DSM 11005</strain>
    </source>
</reference>
<organism evidence="2 3">
    <name type="scientific">Succiniclasticum ruminis</name>
    <dbReference type="NCBI Taxonomy" id="40841"/>
    <lineage>
        <taxon>Bacteria</taxon>
        <taxon>Bacillati</taxon>
        <taxon>Bacillota</taxon>
        <taxon>Negativicutes</taxon>
        <taxon>Acidaminococcales</taxon>
        <taxon>Acidaminococcaceae</taxon>
        <taxon>Succiniclasticum</taxon>
    </lineage>
</organism>
<gene>
    <name evidence="2" type="ORF">SAMN04487864_102227</name>
</gene>
<feature type="transmembrane region" description="Helical" evidence="1">
    <location>
        <begin position="84"/>
        <end position="108"/>
    </location>
</feature>
<feature type="transmembrane region" description="Helical" evidence="1">
    <location>
        <begin position="28"/>
        <end position="47"/>
    </location>
</feature>
<keyword evidence="1" id="KW-0812">Transmembrane</keyword>
<evidence type="ECO:0000313" key="2">
    <source>
        <dbReference type="EMBL" id="SDC10022.1"/>
    </source>
</evidence>
<keyword evidence="1" id="KW-1133">Transmembrane helix</keyword>
<protein>
    <submittedName>
        <fullName evidence="2">Uncharacterized protein</fullName>
    </submittedName>
</protein>
<evidence type="ECO:0000313" key="3">
    <source>
        <dbReference type="Proteomes" id="UP000198943"/>
    </source>
</evidence>
<dbReference type="RefSeq" id="WP_218118133.1">
    <property type="nucleotide sequence ID" value="NZ_FMYW01000002.1"/>
</dbReference>
<accession>A0A1G6ITW3</accession>